<dbReference type="GO" id="GO:0004467">
    <property type="term" value="F:long-chain fatty acid-CoA ligase activity"/>
    <property type="evidence" value="ECO:0007669"/>
    <property type="project" value="UniProtKB-EC"/>
</dbReference>
<dbReference type="PROSITE" id="PS00455">
    <property type="entry name" value="AMP_BINDING"/>
    <property type="match status" value="1"/>
</dbReference>
<dbReference type="Proteomes" id="UP000679307">
    <property type="component" value="Chromosome"/>
</dbReference>
<sequence length="545" mass="56279">MSGDPARIAAVWKYPPMPAAAAPPLDDVVTPPTADGLDDLLVHAARESPDKLALVEASGRSLTWRELDAEVARVATGLGDAGVVAGYRVALVLGNRLEMVTGYLAVLRAQAVAVPLGPGSTPAEVAQVVADSGARMVLADAGSVTSVRAALATLQASGASPSPRLVAVGTTLLPGERSWEHLRAERARRSPALHDAEQLAVLLYTSGTTGRPRAAMLTHRALRANVEQVARVEPPLVHGDDVVLGLVPLSHVYGLCAVLGAVLRQRAKLVMADVFDPGGVLDLIEDEACSVLPLAPGVLERWRSVEDLTDRLGPVRLVMSGSAPLDPAAAAEFTARTGLVVHQGYGLTETSPVVASTLGGPADPYSVGRALPGVGLRLVDAEGREVAAGDPGEVQVRGPHLFSGYWPGGEGGPGPDGWWSTGDVGLLDAAGDLLLVDRLTETIVVSGFTVYPVEVEAVLVTAPGVQAVAVVGADDPVTGSAVVAHVVPEPGTDTAQVLAGVEAVAVEHLAVFKRPARVVAAERLPRTRTGKVARSRLRDATAERS</sequence>
<dbReference type="Pfam" id="PF00501">
    <property type="entry name" value="AMP-binding"/>
    <property type="match status" value="1"/>
</dbReference>
<keyword evidence="6" id="KW-1185">Reference proteome</keyword>
<accession>A0ABX8ENL8</accession>
<evidence type="ECO:0000256" key="1">
    <source>
        <dbReference type="ARBA" id="ARBA00006432"/>
    </source>
</evidence>
<reference evidence="5 6" key="1">
    <citation type="submission" date="2021-05" db="EMBL/GenBank/DDBJ databases">
        <title>Complete genome of Nocardioides aquaticus KCTC 9944T isolated from meromictic and hypersaline Ekho Lake, Antarctica.</title>
        <authorList>
            <person name="Hwang K."/>
            <person name="Kim K.M."/>
            <person name="Choe H."/>
        </authorList>
    </citation>
    <scope>NUCLEOTIDE SEQUENCE [LARGE SCALE GENOMIC DNA]</scope>
    <source>
        <strain evidence="5 6">KCTC 9944</strain>
    </source>
</reference>
<evidence type="ECO:0000259" key="4">
    <source>
        <dbReference type="Pfam" id="PF13193"/>
    </source>
</evidence>
<dbReference type="InterPro" id="IPR020845">
    <property type="entry name" value="AMP-binding_CS"/>
</dbReference>
<organism evidence="5 6">
    <name type="scientific">Nocardioides aquaticus</name>
    <dbReference type="NCBI Taxonomy" id="160826"/>
    <lineage>
        <taxon>Bacteria</taxon>
        <taxon>Bacillati</taxon>
        <taxon>Actinomycetota</taxon>
        <taxon>Actinomycetes</taxon>
        <taxon>Propionibacteriales</taxon>
        <taxon>Nocardioidaceae</taxon>
        <taxon>Nocardioides</taxon>
    </lineage>
</organism>
<name>A0ABX8ENL8_9ACTN</name>
<gene>
    <name evidence="5" type="primary">lcfB_6</name>
    <name evidence="5" type="ORF">ENKNEFLB_04159</name>
</gene>
<dbReference type="PANTHER" id="PTHR43201:SF5">
    <property type="entry name" value="MEDIUM-CHAIN ACYL-COA LIGASE ACSF2, MITOCHONDRIAL"/>
    <property type="match status" value="1"/>
</dbReference>
<dbReference type="InterPro" id="IPR025110">
    <property type="entry name" value="AMP-bd_C"/>
</dbReference>
<proteinExistence type="inferred from homology"/>
<dbReference type="Pfam" id="PF13193">
    <property type="entry name" value="AMP-binding_C"/>
    <property type="match status" value="1"/>
</dbReference>
<dbReference type="InterPro" id="IPR000873">
    <property type="entry name" value="AMP-dep_synth/lig_dom"/>
</dbReference>
<evidence type="ECO:0000259" key="3">
    <source>
        <dbReference type="Pfam" id="PF00501"/>
    </source>
</evidence>
<evidence type="ECO:0000256" key="2">
    <source>
        <dbReference type="ARBA" id="ARBA00022598"/>
    </source>
</evidence>
<feature type="domain" description="AMP-binding enzyme C-terminal" evidence="4">
    <location>
        <begin position="454"/>
        <end position="531"/>
    </location>
</feature>
<evidence type="ECO:0000313" key="6">
    <source>
        <dbReference type="Proteomes" id="UP000679307"/>
    </source>
</evidence>
<keyword evidence="2 5" id="KW-0436">Ligase</keyword>
<protein>
    <submittedName>
        <fullName evidence="5">Long-chain-fatty-acid--CoA ligase</fullName>
        <ecNumber evidence="5">6.2.1.3</ecNumber>
    </submittedName>
</protein>
<comment type="similarity">
    <text evidence="1">Belongs to the ATP-dependent AMP-binding enzyme family.</text>
</comment>
<dbReference type="PANTHER" id="PTHR43201">
    <property type="entry name" value="ACYL-COA SYNTHETASE"/>
    <property type="match status" value="1"/>
</dbReference>
<feature type="domain" description="AMP-dependent synthetase/ligase" evidence="3">
    <location>
        <begin position="43"/>
        <end position="406"/>
    </location>
</feature>
<evidence type="ECO:0000313" key="5">
    <source>
        <dbReference type="EMBL" id="QVT81742.1"/>
    </source>
</evidence>
<dbReference type="EC" id="6.2.1.3" evidence="5"/>
<dbReference type="EMBL" id="CP075371">
    <property type="protein sequence ID" value="QVT81742.1"/>
    <property type="molecule type" value="Genomic_DNA"/>
</dbReference>